<protein>
    <submittedName>
        <fullName evidence="1">Nuclear transport factor 2 family protein</fullName>
    </submittedName>
</protein>
<name>A0ABW7UXT7_9ACTN</name>
<dbReference type="SUPFAM" id="SSF54427">
    <property type="entry name" value="NTF2-like"/>
    <property type="match status" value="1"/>
</dbReference>
<dbReference type="EMBL" id="JBIRWE010000009">
    <property type="protein sequence ID" value="MFI1966501.1"/>
    <property type="molecule type" value="Genomic_DNA"/>
</dbReference>
<dbReference type="InterPro" id="IPR032710">
    <property type="entry name" value="NTF2-like_dom_sf"/>
</dbReference>
<evidence type="ECO:0000313" key="2">
    <source>
        <dbReference type="Proteomes" id="UP001611548"/>
    </source>
</evidence>
<dbReference type="Proteomes" id="UP001611548">
    <property type="component" value="Unassembled WGS sequence"/>
</dbReference>
<organism evidence="1 2">
    <name type="scientific">Streptomyces pathocidini</name>
    <dbReference type="NCBI Taxonomy" id="1650571"/>
    <lineage>
        <taxon>Bacteria</taxon>
        <taxon>Bacillati</taxon>
        <taxon>Actinomycetota</taxon>
        <taxon>Actinomycetes</taxon>
        <taxon>Kitasatosporales</taxon>
        <taxon>Streptomycetaceae</taxon>
        <taxon>Streptomyces</taxon>
    </lineage>
</organism>
<dbReference type="Gene3D" id="3.10.450.50">
    <property type="match status" value="1"/>
</dbReference>
<accession>A0ABW7UXT7</accession>
<dbReference type="RefSeq" id="WP_055473811.1">
    <property type="nucleotide sequence ID" value="NZ_JBIRWE010000009.1"/>
</dbReference>
<evidence type="ECO:0000313" key="1">
    <source>
        <dbReference type="EMBL" id="MFI1966501.1"/>
    </source>
</evidence>
<reference evidence="1 2" key="1">
    <citation type="submission" date="2024-10" db="EMBL/GenBank/DDBJ databases">
        <title>The Natural Products Discovery Center: Release of the First 8490 Sequenced Strains for Exploring Actinobacteria Biosynthetic Diversity.</title>
        <authorList>
            <person name="Kalkreuter E."/>
            <person name="Kautsar S.A."/>
            <person name="Yang D."/>
            <person name="Bader C.D."/>
            <person name="Teijaro C.N."/>
            <person name="Fluegel L."/>
            <person name="Davis C.M."/>
            <person name="Simpson J.R."/>
            <person name="Lauterbach L."/>
            <person name="Steele A.D."/>
            <person name="Gui C."/>
            <person name="Meng S."/>
            <person name="Li G."/>
            <person name="Viehrig K."/>
            <person name="Ye F."/>
            <person name="Su P."/>
            <person name="Kiefer A.F."/>
            <person name="Nichols A."/>
            <person name="Cepeda A.J."/>
            <person name="Yan W."/>
            <person name="Fan B."/>
            <person name="Jiang Y."/>
            <person name="Adhikari A."/>
            <person name="Zheng C.-J."/>
            <person name="Schuster L."/>
            <person name="Cowan T.M."/>
            <person name="Smanski M.J."/>
            <person name="Chevrette M.G."/>
            <person name="De Carvalho L.P.S."/>
            <person name="Shen B."/>
        </authorList>
    </citation>
    <scope>NUCLEOTIDE SEQUENCE [LARGE SCALE GENOMIC DNA]</scope>
    <source>
        <strain evidence="1 2">NPDC020327</strain>
    </source>
</reference>
<keyword evidence="2" id="KW-1185">Reference proteome</keyword>
<proteinExistence type="predicted"/>
<sequence>MIRTDKLSDPTVRAVVDAINSGDRDKYFNLLAPDAVMTDDGSERDLHQWADNEIFISHGHMEVESQSNNGHDLIARYSNDMWGEMRTKWHFEIAGDKVRRIDTGQA</sequence>
<comment type="caution">
    <text evidence="1">The sequence shown here is derived from an EMBL/GenBank/DDBJ whole genome shotgun (WGS) entry which is preliminary data.</text>
</comment>
<gene>
    <name evidence="1" type="ORF">ACH429_20720</name>
</gene>